<keyword evidence="4 6" id="KW-0808">Transferase</keyword>
<sequence>MHIPVLQKEVIEYLDPKPNENFIDCTIGEGGHTLAILEKTSPDGKVMGIDQDQEQIENCKSKKIISSSPSLLQAEARKLKIENFKNRLVLACDNFANLEEIAKSQNFKQVSGILFDLGMSSWHLEESGRGFSFLRNEPLDMRYNLENPLTAEKIVNYWSKPEIEKILREYGEERFAKKIAERIVESRAKPIETTFQLIEIIKSVIPRKYQVGRLHPATRTFQALRIAVNDELNNLEKTLPQTINVLNRGGRLVVISFHSLEDRIVKNFYRGQTSKDLKILTKKPIRPSREEIIK</sequence>
<organism evidence="6 7">
    <name type="scientific">Candidatus Nealsonbacteria bacterium CG18_big_fil_WC_8_21_14_2_50_37_10</name>
    <dbReference type="NCBI Taxonomy" id="1974717"/>
    <lineage>
        <taxon>Bacteria</taxon>
        <taxon>Candidatus Nealsoniibacteriota</taxon>
    </lineage>
</organism>
<dbReference type="InterPro" id="IPR002903">
    <property type="entry name" value="RsmH"/>
</dbReference>
<evidence type="ECO:0000256" key="4">
    <source>
        <dbReference type="ARBA" id="ARBA00022679"/>
    </source>
</evidence>
<proteinExistence type="inferred from homology"/>
<dbReference type="GO" id="GO:0070475">
    <property type="term" value="P:rRNA base methylation"/>
    <property type="evidence" value="ECO:0007669"/>
    <property type="project" value="TreeGrafter"/>
</dbReference>
<dbReference type="Pfam" id="PF01795">
    <property type="entry name" value="Methyltransf_5"/>
    <property type="match status" value="1"/>
</dbReference>
<name>A0A2H0FE45_9BACT</name>
<evidence type="ECO:0000256" key="5">
    <source>
        <dbReference type="ARBA" id="ARBA00022691"/>
    </source>
</evidence>
<dbReference type="PIRSF" id="PIRSF004486">
    <property type="entry name" value="MraW"/>
    <property type="match status" value="1"/>
</dbReference>
<comment type="caution">
    <text evidence="6">The sequence shown here is derived from an EMBL/GenBank/DDBJ whole genome shotgun (WGS) entry which is preliminary data.</text>
</comment>
<dbReference type="SUPFAM" id="SSF53335">
    <property type="entry name" value="S-adenosyl-L-methionine-dependent methyltransferases"/>
    <property type="match status" value="1"/>
</dbReference>
<dbReference type="HAMAP" id="MF_01007">
    <property type="entry name" value="16SrRNA_methyltr_H"/>
    <property type="match status" value="1"/>
</dbReference>
<dbReference type="SUPFAM" id="SSF81799">
    <property type="entry name" value="Putative methyltransferase TM0872, insert domain"/>
    <property type="match status" value="1"/>
</dbReference>
<reference evidence="6 7" key="1">
    <citation type="submission" date="2017-09" db="EMBL/GenBank/DDBJ databases">
        <title>Depth-based differentiation of microbial function through sediment-hosted aquifers and enrichment of novel symbionts in the deep terrestrial subsurface.</title>
        <authorList>
            <person name="Probst A.J."/>
            <person name="Ladd B."/>
            <person name="Jarett J.K."/>
            <person name="Geller-Mcgrath D.E."/>
            <person name="Sieber C.M."/>
            <person name="Emerson J.B."/>
            <person name="Anantharaman K."/>
            <person name="Thomas B.C."/>
            <person name="Malmstrom R."/>
            <person name="Stieglmeier M."/>
            <person name="Klingl A."/>
            <person name="Woyke T."/>
            <person name="Ryan C.M."/>
            <person name="Banfield J.F."/>
        </authorList>
    </citation>
    <scope>NUCLEOTIDE SEQUENCE [LARGE SCALE GENOMIC DNA]</scope>
    <source>
        <strain evidence="6">CG18_big_fil_WC_8_21_14_2_50_37_10</strain>
    </source>
</reference>
<dbReference type="InterPro" id="IPR023397">
    <property type="entry name" value="SAM-dep_MeTrfase_MraW_recog"/>
</dbReference>
<feature type="non-terminal residue" evidence="6">
    <location>
        <position position="294"/>
    </location>
</feature>
<evidence type="ECO:0000256" key="3">
    <source>
        <dbReference type="ARBA" id="ARBA00022603"/>
    </source>
</evidence>
<dbReference type="NCBIfam" id="TIGR00006">
    <property type="entry name" value="16S rRNA (cytosine(1402)-N(4))-methyltransferase RsmH"/>
    <property type="match status" value="1"/>
</dbReference>
<evidence type="ECO:0000313" key="7">
    <source>
        <dbReference type="Proteomes" id="UP000230778"/>
    </source>
</evidence>
<dbReference type="Gene3D" id="3.40.50.150">
    <property type="entry name" value="Vaccinia Virus protein VP39"/>
    <property type="match status" value="1"/>
</dbReference>
<dbReference type="GO" id="GO:0071424">
    <property type="term" value="F:rRNA (cytosine-N4-)-methyltransferase activity"/>
    <property type="evidence" value="ECO:0007669"/>
    <property type="project" value="TreeGrafter"/>
</dbReference>
<keyword evidence="5" id="KW-0949">S-adenosyl-L-methionine</keyword>
<evidence type="ECO:0000256" key="1">
    <source>
        <dbReference type="ARBA" id="ARBA00010396"/>
    </source>
</evidence>
<dbReference type="InterPro" id="IPR029063">
    <property type="entry name" value="SAM-dependent_MTases_sf"/>
</dbReference>
<evidence type="ECO:0000256" key="2">
    <source>
        <dbReference type="ARBA" id="ARBA00022552"/>
    </source>
</evidence>
<gene>
    <name evidence="6" type="ORF">COW72_03105</name>
</gene>
<keyword evidence="3 6" id="KW-0489">Methyltransferase</keyword>
<dbReference type="Proteomes" id="UP000230778">
    <property type="component" value="Unassembled WGS sequence"/>
</dbReference>
<dbReference type="AlphaFoldDB" id="A0A2H0FE45"/>
<comment type="similarity">
    <text evidence="1">Belongs to the methyltransferase superfamily. RsmH family.</text>
</comment>
<protein>
    <submittedName>
        <fullName evidence="6">16S rRNA (Cytosine(1402)-N(4))-methyltransferase</fullName>
    </submittedName>
</protein>
<dbReference type="GO" id="GO:0005737">
    <property type="term" value="C:cytoplasm"/>
    <property type="evidence" value="ECO:0007669"/>
    <property type="project" value="TreeGrafter"/>
</dbReference>
<keyword evidence="2" id="KW-0698">rRNA processing</keyword>
<dbReference type="EMBL" id="PCUC01000164">
    <property type="protein sequence ID" value="PIQ04977.1"/>
    <property type="molecule type" value="Genomic_DNA"/>
</dbReference>
<evidence type="ECO:0000313" key="6">
    <source>
        <dbReference type="EMBL" id="PIQ04977.1"/>
    </source>
</evidence>
<dbReference type="Gene3D" id="1.10.150.170">
    <property type="entry name" value="Putative methyltransferase TM0872, insert domain"/>
    <property type="match status" value="1"/>
</dbReference>
<accession>A0A2H0FE45</accession>
<dbReference type="PANTHER" id="PTHR11265">
    <property type="entry name" value="S-ADENOSYL-METHYLTRANSFERASE MRAW"/>
    <property type="match status" value="1"/>
</dbReference>
<dbReference type="PANTHER" id="PTHR11265:SF0">
    <property type="entry name" value="12S RRNA N4-METHYLCYTIDINE METHYLTRANSFERASE"/>
    <property type="match status" value="1"/>
</dbReference>